<reference evidence="10 11" key="1">
    <citation type="submission" date="2020-08" db="EMBL/GenBank/DDBJ databases">
        <authorList>
            <person name="Hejnol A."/>
        </authorList>
    </citation>
    <scope>NUCLEOTIDE SEQUENCE [LARGE SCALE GENOMIC DNA]</scope>
</reference>
<dbReference type="InterPro" id="IPR000159">
    <property type="entry name" value="RA_dom"/>
</dbReference>
<protein>
    <submittedName>
        <fullName evidence="10">DgyrCDS11003</fullName>
    </submittedName>
</protein>
<dbReference type="GO" id="GO:0005874">
    <property type="term" value="C:microtubule"/>
    <property type="evidence" value="ECO:0007669"/>
    <property type="project" value="UniProtKB-KW"/>
</dbReference>
<dbReference type="PANTHER" id="PTHR22738">
    <property type="entry name" value="RASSF"/>
    <property type="match status" value="1"/>
</dbReference>
<dbReference type="PRINTS" id="PR00008">
    <property type="entry name" value="DAGPEDOMAIN"/>
</dbReference>
<dbReference type="SUPFAM" id="SSF57889">
    <property type="entry name" value="Cysteine-rich domain"/>
    <property type="match status" value="1"/>
</dbReference>
<dbReference type="GO" id="GO:0007165">
    <property type="term" value="P:signal transduction"/>
    <property type="evidence" value="ECO:0007669"/>
    <property type="project" value="InterPro"/>
</dbReference>
<dbReference type="InterPro" id="IPR033614">
    <property type="entry name" value="RASSF1-6"/>
</dbReference>
<dbReference type="Pfam" id="PF00788">
    <property type="entry name" value="RA"/>
    <property type="match status" value="1"/>
</dbReference>
<dbReference type="PROSITE" id="PS00479">
    <property type="entry name" value="ZF_DAG_PE_1"/>
    <property type="match status" value="1"/>
</dbReference>
<evidence type="ECO:0000256" key="5">
    <source>
        <dbReference type="ARBA" id="ARBA00023212"/>
    </source>
</evidence>
<dbReference type="AlphaFoldDB" id="A0A7I8W3E0"/>
<keyword evidence="2" id="KW-0493">Microtubule</keyword>
<evidence type="ECO:0000259" key="8">
    <source>
        <dbReference type="PROSITE" id="PS50200"/>
    </source>
</evidence>
<dbReference type="InterPro" id="IPR011524">
    <property type="entry name" value="SARAH_dom"/>
</dbReference>
<evidence type="ECO:0000256" key="6">
    <source>
        <dbReference type="SAM" id="MobiDB-lite"/>
    </source>
</evidence>
<dbReference type="OrthoDB" id="74314at2759"/>
<evidence type="ECO:0000256" key="4">
    <source>
        <dbReference type="ARBA" id="ARBA00022833"/>
    </source>
</evidence>
<dbReference type="CDD" id="cd21885">
    <property type="entry name" value="SARAH_RASSF1-like"/>
    <property type="match status" value="1"/>
</dbReference>
<feature type="domain" description="SARAH" evidence="9">
    <location>
        <begin position="340"/>
        <end position="387"/>
    </location>
</feature>
<dbReference type="InterPro" id="IPR002219">
    <property type="entry name" value="PKC_DAG/PE"/>
</dbReference>
<comment type="subcellular location">
    <subcellularLocation>
        <location evidence="1">Cytoplasm</location>
        <location evidence="1">Cytoskeleton</location>
    </subcellularLocation>
</comment>
<dbReference type="PANTHER" id="PTHR22738:SF10">
    <property type="entry name" value="RAS ASSOCIATION DOMAIN-CONTAINING PROTEIN 1 HOMOLOG"/>
    <property type="match status" value="1"/>
</dbReference>
<dbReference type="PROSITE" id="PS50200">
    <property type="entry name" value="RA"/>
    <property type="match status" value="1"/>
</dbReference>
<evidence type="ECO:0000256" key="1">
    <source>
        <dbReference type="ARBA" id="ARBA00004245"/>
    </source>
</evidence>
<evidence type="ECO:0000259" key="7">
    <source>
        <dbReference type="PROSITE" id="PS50081"/>
    </source>
</evidence>
<evidence type="ECO:0000256" key="3">
    <source>
        <dbReference type="ARBA" id="ARBA00022723"/>
    </source>
</evidence>
<dbReference type="Pfam" id="PF00130">
    <property type="entry name" value="C1_1"/>
    <property type="match status" value="1"/>
</dbReference>
<dbReference type="PROSITE" id="PS50951">
    <property type="entry name" value="SARAH"/>
    <property type="match status" value="1"/>
</dbReference>
<sequence>MEKRVTPQSSTSQLNGDKTKSILQILNGYLGPFLKRSQSPVCSDSNANRVQRPVERCPSEIDGFVFVEQIELSHFSNCQIPKKEENRGHTFERTQLNKPTWCDQCGDFIWGAYKDCLKCHNCDYVCHYKCRSEIAIECQHNGGSHNFGTEQKERIEEHFEEDDNDLFSASPSKTTLTSDDIHSQIQIFNNNQHGLSMSMEDDNRFSGSIRIYLNLFRPVKMILENHLRGGKRSSDSEESESETDSTTKTISFHLPRSTSLVIRINSQTRTRDVIKKFLKKYRIIDNPCKFALYESIDQGEGHASIRRLSDDEYPLVICLNWSVDGLNKRSFILRENDTNDIQWDAFSIPELESFLKILQREELEYRIQIKNKYAQTKSILQHRIEKIERKQLGDDNRTPIFV</sequence>
<keyword evidence="3" id="KW-0479">Metal-binding</keyword>
<organism evidence="10 11">
    <name type="scientific">Dimorphilus gyrociliatus</name>
    <dbReference type="NCBI Taxonomy" id="2664684"/>
    <lineage>
        <taxon>Eukaryota</taxon>
        <taxon>Metazoa</taxon>
        <taxon>Spiralia</taxon>
        <taxon>Lophotrochozoa</taxon>
        <taxon>Annelida</taxon>
        <taxon>Polychaeta</taxon>
        <taxon>Polychaeta incertae sedis</taxon>
        <taxon>Dinophilidae</taxon>
        <taxon>Dimorphilus</taxon>
    </lineage>
</organism>
<dbReference type="GO" id="GO:0046872">
    <property type="term" value="F:metal ion binding"/>
    <property type="evidence" value="ECO:0007669"/>
    <property type="project" value="UniProtKB-KW"/>
</dbReference>
<dbReference type="PROSITE" id="PS50081">
    <property type="entry name" value="ZF_DAG_PE_2"/>
    <property type="match status" value="1"/>
</dbReference>
<dbReference type="Pfam" id="PF16517">
    <property type="entry name" value="Nore1-SARAH"/>
    <property type="match status" value="1"/>
</dbReference>
<feature type="domain" description="Ras-associating" evidence="8">
    <location>
        <begin position="246"/>
        <end position="338"/>
    </location>
</feature>
<dbReference type="SMART" id="SM00109">
    <property type="entry name" value="C1"/>
    <property type="match status" value="1"/>
</dbReference>
<dbReference type="Gene3D" id="1.20.5.110">
    <property type="match status" value="1"/>
</dbReference>
<accession>A0A7I8W3E0</accession>
<dbReference type="Gene3D" id="3.10.20.90">
    <property type="entry name" value="Phosphatidylinositol 3-kinase Catalytic Subunit, Chain A, domain 1"/>
    <property type="match status" value="1"/>
</dbReference>
<keyword evidence="5" id="KW-0206">Cytoskeleton</keyword>
<keyword evidence="4" id="KW-0862">Zinc</keyword>
<dbReference type="EMBL" id="CAJFCJ010000018">
    <property type="protein sequence ID" value="CAD5122591.1"/>
    <property type="molecule type" value="Genomic_DNA"/>
</dbReference>
<comment type="caution">
    <text evidence="10">The sequence shown here is derived from an EMBL/GenBank/DDBJ whole genome shotgun (WGS) entry which is preliminary data.</text>
</comment>
<evidence type="ECO:0000313" key="11">
    <source>
        <dbReference type="Proteomes" id="UP000549394"/>
    </source>
</evidence>
<keyword evidence="5" id="KW-0963">Cytoplasm</keyword>
<feature type="domain" description="Phorbol-ester/DAG-type" evidence="7">
    <location>
        <begin position="88"/>
        <end position="138"/>
    </location>
</feature>
<name>A0A7I8W3E0_9ANNE</name>
<dbReference type="Proteomes" id="UP000549394">
    <property type="component" value="Unassembled WGS sequence"/>
</dbReference>
<dbReference type="InterPro" id="IPR029071">
    <property type="entry name" value="Ubiquitin-like_domsf"/>
</dbReference>
<dbReference type="Gene3D" id="3.30.60.20">
    <property type="match status" value="1"/>
</dbReference>
<keyword evidence="11" id="KW-1185">Reference proteome</keyword>
<dbReference type="SUPFAM" id="SSF54236">
    <property type="entry name" value="Ubiquitin-like"/>
    <property type="match status" value="1"/>
</dbReference>
<feature type="region of interest" description="Disordered" evidence="6">
    <location>
        <begin position="228"/>
        <end position="249"/>
    </location>
</feature>
<dbReference type="InterPro" id="IPR046349">
    <property type="entry name" value="C1-like_sf"/>
</dbReference>
<gene>
    <name evidence="10" type="ORF">DGYR_LOCUS10390</name>
</gene>
<dbReference type="SMART" id="SM00314">
    <property type="entry name" value="RA"/>
    <property type="match status" value="1"/>
</dbReference>
<dbReference type="InterPro" id="IPR020454">
    <property type="entry name" value="DAG/PE-bd"/>
</dbReference>
<evidence type="ECO:0000256" key="2">
    <source>
        <dbReference type="ARBA" id="ARBA00022701"/>
    </source>
</evidence>
<evidence type="ECO:0000313" key="10">
    <source>
        <dbReference type="EMBL" id="CAD5122591.1"/>
    </source>
</evidence>
<proteinExistence type="predicted"/>
<evidence type="ECO:0000259" key="9">
    <source>
        <dbReference type="PROSITE" id="PS50951"/>
    </source>
</evidence>